<keyword evidence="3" id="KW-0808">Transferase</keyword>
<evidence type="ECO:0000313" key="13">
    <source>
        <dbReference type="Proteomes" id="UP000698800"/>
    </source>
</evidence>
<evidence type="ECO:0000256" key="5">
    <source>
        <dbReference type="ARBA" id="ARBA00022777"/>
    </source>
</evidence>
<accession>A0A9P8I6Z7</accession>
<feature type="compositionally biased region" description="Polar residues" evidence="10">
    <location>
        <begin position="105"/>
        <end position="114"/>
    </location>
</feature>
<feature type="compositionally biased region" description="Polar residues" evidence="10">
    <location>
        <begin position="272"/>
        <end position="281"/>
    </location>
</feature>
<dbReference type="PROSITE" id="PS00107">
    <property type="entry name" value="PROTEIN_KINASE_ATP"/>
    <property type="match status" value="1"/>
</dbReference>
<proteinExistence type="predicted"/>
<keyword evidence="5" id="KW-0418">Kinase</keyword>
<dbReference type="SUPFAM" id="SSF56112">
    <property type="entry name" value="Protein kinase-like (PK-like)"/>
    <property type="match status" value="1"/>
</dbReference>
<evidence type="ECO:0000256" key="10">
    <source>
        <dbReference type="SAM" id="MobiDB-lite"/>
    </source>
</evidence>
<evidence type="ECO:0000256" key="9">
    <source>
        <dbReference type="PROSITE-ProRule" id="PRU10141"/>
    </source>
</evidence>
<protein>
    <recommendedName>
        <fullName evidence="1">non-specific serine/threonine protein kinase</fullName>
        <ecNumber evidence="1">2.7.11.1</ecNumber>
    </recommendedName>
</protein>
<evidence type="ECO:0000256" key="6">
    <source>
        <dbReference type="ARBA" id="ARBA00022840"/>
    </source>
</evidence>
<dbReference type="InterPro" id="IPR011009">
    <property type="entry name" value="Kinase-like_dom_sf"/>
</dbReference>
<dbReference type="InterPro" id="IPR017441">
    <property type="entry name" value="Protein_kinase_ATP_BS"/>
</dbReference>
<feature type="compositionally biased region" description="Low complexity" evidence="10">
    <location>
        <begin position="16"/>
        <end position="29"/>
    </location>
</feature>
<feature type="compositionally biased region" description="Low complexity" evidence="10">
    <location>
        <begin position="182"/>
        <end position="191"/>
    </location>
</feature>
<evidence type="ECO:0000256" key="1">
    <source>
        <dbReference type="ARBA" id="ARBA00012513"/>
    </source>
</evidence>
<keyword evidence="2" id="KW-0723">Serine/threonine-protein kinase</keyword>
<feature type="region of interest" description="Disordered" evidence="10">
    <location>
        <begin position="505"/>
        <end position="564"/>
    </location>
</feature>
<feature type="compositionally biased region" description="Low complexity" evidence="10">
    <location>
        <begin position="519"/>
        <end position="532"/>
    </location>
</feature>
<sequence length="946" mass="104902">MEANGPHSESRDERSSASSSESYATMESDFAAAMDAAFGRPTTPPSEAPGSEDMSMSPTTRGEPAQVCSDRASDSTTYTGSTVRHTLNSCIEGRDHANGGESSLRHISQSPLSHTTCCDSSDSSATGHSNYRVPDQTRSFSARLNLLDRPTAPQDASKISISGSNTATSLPGIVPLPPNTTVPPTTSPTTTQKKRDHPVYPNQAFSVLQSQYNPPPYLPHPLRKRSSHPSQFTSYSASAVSHRHSRELGNTDPGSKTAGNTPASSPKLYTPGQGSPVSDMTNDGGIYSSPFLHWTQRQAPKETHIADVDFDPISGRKLLNQYEIVDEIGRGVHGKVKLGRNLETGDLVAIKIVDRYPKRRRLGKPQTPEDKVKKEVAILKKCRHPNVVSLLEVVDDPAKKKVYIILEYVALGEIVWRKKGDKDIVAMERRRQDYERRGLVEQEMKAEELRVLRDIGRRKEKQERRRAGRQVHSSAGPDFWSLEHGGESEGDDQVDAVAATIEEGIATTDFARPADNRRISASTSHATSSRAPTPVPLELDIPPLDSDNEDDEPATMSSSRSHHFQRELDGTMYGAYIQEYQTRTPSVTNSFSSHLSSEDIFDPYEEEYSYVPCLTLGQARQTFRDTVLGLEYLHYQGIIHRDIKPANLLWTSQNRVKISDFGVSYLGRPIRDDNSIGDSEIDNEKWDEAIELAKTVGTPAFYAPELCYTDFTKPRPSITGQIDVWALGVTLYCLIFARLPFLAEDEFALFKAIAEDDVFIPRKRLKATSGCRSNLTSGPTPAPIEPSSDQLYENIDDDLYDLLRRLLLKDSRKRIALREVKRHPWVLHGISNPVAWIEETDPARQNEGKKIEVSTEEVEKAVVPIGIIERVRSGIRKVGQAIMGKGREREGGRCRARSSVHSEETSPAPTAASFSRASMREGRRSSLKGDEFVTAALRSNSVQRLH</sequence>
<dbReference type="Proteomes" id="UP000698800">
    <property type="component" value="Unassembled WGS sequence"/>
</dbReference>
<dbReference type="Pfam" id="PF00069">
    <property type="entry name" value="Pkinase"/>
    <property type="match status" value="2"/>
</dbReference>
<feature type="compositionally biased region" description="Basic and acidic residues" evidence="10">
    <location>
        <begin position="918"/>
        <end position="929"/>
    </location>
</feature>
<dbReference type="PANTHER" id="PTHR24346:SF77">
    <property type="entry name" value="SERINE THREONINE PROTEIN KINASE"/>
    <property type="match status" value="1"/>
</dbReference>
<dbReference type="GO" id="GO:0004674">
    <property type="term" value="F:protein serine/threonine kinase activity"/>
    <property type="evidence" value="ECO:0007669"/>
    <property type="project" value="UniProtKB-KW"/>
</dbReference>
<dbReference type="GO" id="GO:0005524">
    <property type="term" value="F:ATP binding"/>
    <property type="evidence" value="ECO:0007669"/>
    <property type="project" value="UniProtKB-UniRule"/>
</dbReference>
<dbReference type="FunFam" id="1.10.510.10:FF:000614">
    <property type="entry name" value="Serine/threonine protein kinase, putative"/>
    <property type="match status" value="1"/>
</dbReference>
<dbReference type="PANTHER" id="PTHR24346">
    <property type="entry name" value="MAP/MICROTUBULE AFFINITY-REGULATING KINASE"/>
    <property type="match status" value="1"/>
</dbReference>
<dbReference type="GO" id="GO:0005737">
    <property type="term" value="C:cytoplasm"/>
    <property type="evidence" value="ECO:0007669"/>
    <property type="project" value="TreeGrafter"/>
</dbReference>
<evidence type="ECO:0000256" key="2">
    <source>
        <dbReference type="ARBA" id="ARBA00022527"/>
    </source>
</evidence>
<feature type="compositionally biased region" description="Polar residues" evidence="10">
    <location>
        <begin position="228"/>
        <end position="239"/>
    </location>
</feature>
<feature type="compositionally biased region" description="Polar residues" evidence="10">
    <location>
        <begin position="157"/>
        <end position="169"/>
    </location>
</feature>
<keyword evidence="13" id="KW-1185">Reference proteome</keyword>
<dbReference type="InterPro" id="IPR000719">
    <property type="entry name" value="Prot_kinase_dom"/>
</dbReference>
<dbReference type="FunFam" id="3.30.200.20:FF:000206">
    <property type="entry name" value="Serine/threonine-protein kinase Ssp1"/>
    <property type="match status" value="1"/>
</dbReference>
<evidence type="ECO:0000256" key="7">
    <source>
        <dbReference type="ARBA" id="ARBA00047899"/>
    </source>
</evidence>
<dbReference type="PROSITE" id="PS50011">
    <property type="entry name" value="PROTEIN_KINASE_DOM"/>
    <property type="match status" value="1"/>
</dbReference>
<keyword evidence="4 9" id="KW-0547">Nucleotide-binding</keyword>
<feature type="region of interest" description="Disordered" evidence="10">
    <location>
        <begin position="149"/>
        <end position="283"/>
    </location>
</feature>
<feature type="binding site" evidence="9">
    <location>
        <position position="351"/>
    </location>
    <ligand>
        <name>ATP</name>
        <dbReference type="ChEBI" id="CHEBI:30616"/>
    </ligand>
</feature>
<feature type="region of interest" description="Disordered" evidence="10">
    <location>
        <begin position="885"/>
        <end position="929"/>
    </location>
</feature>
<organism evidence="12 13">
    <name type="scientific">Glutinoglossum americanum</name>
    <dbReference type="NCBI Taxonomy" id="1670608"/>
    <lineage>
        <taxon>Eukaryota</taxon>
        <taxon>Fungi</taxon>
        <taxon>Dikarya</taxon>
        <taxon>Ascomycota</taxon>
        <taxon>Pezizomycotina</taxon>
        <taxon>Geoglossomycetes</taxon>
        <taxon>Geoglossales</taxon>
        <taxon>Geoglossaceae</taxon>
        <taxon>Glutinoglossum</taxon>
    </lineage>
</organism>
<dbReference type="EC" id="2.7.11.1" evidence="1"/>
<feature type="compositionally biased region" description="Polar residues" evidence="10">
    <location>
        <begin position="252"/>
        <end position="264"/>
    </location>
</feature>
<keyword evidence="6 9" id="KW-0067">ATP-binding</keyword>
<reference evidence="12" key="1">
    <citation type="submission" date="2021-03" db="EMBL/GenBank/DDBJ databases">
        <title>Comparative genomics and phylogenomic investigation of the class Geoglossomycetes provide insights into ecological specialization and systematics.</title>
        <authorList>
            <person name="Melie T."/>
            <person name="Pirro S."/>
            <person name="Miller A.N."/>
            <person name="Quandt A."/>
        </authorList>
    </citation>
    <scope>NUCLEOTIDE SEQUENCE</scope>
    <source>
        <strain evidence="12">GBOQ0MN5Z8</strain>
    </source>
</reference>
<evidence type="ECO:0000313" key="12">
    <source>
        <dbReference type="EMBL" id="KAH0543620.1"/>
    </source>
</evidence>
<comment type="catalytic activity">
    <reaction evidence="7">
        <text>L-threonyl-[protein] + ATP = O-phospho-L-threonyl-[protein] + ADP + H(+)</text>
        <dbReference type="Rhea" id="RHEA:46608"/>
        <dbReference type="Rhea" id="RHEA-COMP:11060"/>
        <dbReference type="Rhea" id="RHEA-COMP:11605"/>
        <dbReference type="ChEBI" id="CHEBI:15378"/>
        <dbReference type="ChEBI" id="CHEBI:30013"/>
        <dbReference type="ChEBI" id="CHEBI:30616"/>
        <dbReference type="ChEBI" id="CHEBI:61977"/>
        <dbReference type="ChEBI" id="CHEBI:456216"/>
        <dbReference type="EC" id="2.7.11.1"/>
    </reaction>
</comment>
<feature type="compositionally biased region" description="Low complexity" evidence="10">
    <location>
        <begin position="115"/>
        <end position="124"/>
    </location>
</feature>
<dbReference type="Gene3D" id="1.10.510.10">
    <property type="entry name" value="Transferase(Phosphotransferase) domain 1"/>
    <property type="match status" value="1"/>
</dbReference>
<feature type="compositionally biased region" description="Polar residues" evidence="10">
    <location>
        <begin position="203"/>
        <end position="212"/>
    </location>
</feature>
<dbReference type="GO" id="GO:0042149">
    <property type="term" value="P:cellular response to glucose starvation"/>
    <property type="evidence" value="ECO:0007669"/>
    <property type="project" value="UniProtKB-ARBA"/>
</dbReference>
<feature type="compositionally biased region" description="Polar residues" evidence="10">
    <location>
        <begin position="905"/>
        <end position="916"/>
    </location>
</feature>
<dbReference type="AlphaFoldDB" id="A0A9P8I6Z7"/>
<dbReference type="Gene3D" id="3.30.200.20">
    <property type="entry name" value="Phosphorylase Kinase, domain 1"/>
    <property type="match status" value="1"/>
</dbReference>
<evidence type="ECO:0000256" key="8">
    <source>
        <dbReference type="ARBA" id="ARBA00048679"/>
    </source>
</evidence>
<feature type="region of interest" description="Disordered" evidence="10">
    <location>
        <begin position="1"/>
        <end position="81"/>
    </location>
</feature>
<dbReference type="CDD" id="cd14008">
    <property type="entry name" value="STKc_LKB1_CaMKK"/>
    <property type="match status" value="1"/>
</dbReference>
<comment type="caution">
    <text evidence="12">The sequence shown here is derived from an EMBL/GenBank/DDBJ whole genome shotgun (WGS) entry which is preliminary data.</text>
</comment>
<evidence type="ECO:0000256" key="3">
    <source>
        <dbReference type="ARBA" id="ARBA00022679"/>
    </source>
</evidence>
<comment type="catalytic activity">
    <reaction evidence="8">
        <text>L-seryl-[protein] + ATP = O-phospho-L-seryl-[protein] + ADP + H(+)</text>
        <dbReference type="Rhea" id="RHEA:17989"/>
        <dbReference type="Rhea" id="RHEA-COMP:9863"/>
        <dbReference type="Rhea" id="RHEA-COMP:11604"/>
        <dbReference type="ChEBI" id="CHEBI:15378"/>
        <dbReference type="ChEBI" id="CHEBI:29999"/>
        <dbReference type="ChEBI" id="CHEBI:30616"/>
        <dbReference type="ChEBI" id="CHEBI:83421"/>
        <dbReference type="ChEBI" id="CHEBI:456216"/>
        <dbReference type="EC" id="2.7.11.1"/>
    </reaction>
</comment>
<feature type="domain" description="Protein kinase" evidence="11">
    <location>
        <begin position="322"/>
        <end position="826"/>
    </location>
</feature>
<evidence type="ECO:0000256" key="4">
    <source>
        <dbReference type="ARBA" id="ARBA00022741"/>
    </source>
</evidence>
<gene>
    <name evidence="12" type="ORF">FGG08_002058</name>
</gene>
<dbReference type="GO" id="GO:0035556">
    <property type="term" value="P:intracellular signal transduction"/>
    <property type="evidence" value="ECO:0007669"/>
    <property type="project" value="TreeGrafter"/>
</dbReference>
<dbReference type="EMBL" id="JAGHQL010000029">
    <property type="protein sequence ID" value="KAH0543620.1"/>
    <property type="molecule type" value="Genomic_DNA"/>
</dbReference>
<feature type="region of interest" description="Disordered" evidence="10">
    <location>
        <begin position="99"/>
        <end position="136"/>
    </location>
</feature>
<dbReference type="SMART" id="SM00220">
    <property type="entry name" value="S_TKc"/>
    <property type="match status" value="1"/>
</dbReference>
<dbReference type="OrthoDB" id="68483at2759"/>
<evidence type="ECO:0000259" key="11">
    <source>
        <dbReference type="PROSITE" id="PS50011"/>
    </source>
</evidence>
<feature type="region of interest" description="Disordered" evidence="10">
    <location>
        <begin position="459"/>
        <end position="491"/>
    </location>
</feature>
<dbReference type="GO" id="GO:0001558">
    <property type="term" value="P:regulation of cell growth"/>
    <property type="evidence" value="ECO:0007669"/>
    <property type="project" value="UniProtKB-ARBA"/>
</dbReference>
<name>A0A9P8I6Z7_9PEZI</name>